<keyword evidence="10 12" id="KW-0443">Lipid metabolism</keyword>
<feature type="active site" description="Proton donor" evidence="12">
    <location>
        <position position="273"/>
    </location>
</feature>
<evidence type="ECO:0000256" key="3">
    <source>
        <dbReference type="ARBA" id="ARBA00005002"/>
    </source>
</evidence>
<evidence type="ECO:0000256" key="2">
    <source>
        <dbReference type="ARBA" id="ARBA00002923"/>
    </source>
</evidence>
<name>A0ABW0G3T0_9PROT</name>
<comment type="catalytic activity">
    <reaction evidence="11 12">
        <text>a UDP-3-O-[(3R)-3-hydroxyacyl]-N-acetyl-alpha-D-glucosamine + H2O = a UDP-3-O-[(3R)-3-hydroxyacyl]-alpha-D-glucosamine + acetate</text>
        <dbReference type="Rhea" id="RHEA:67816"/>
        <dbReference type="ChEBI" id="CHEBI:15377"/>
        <dbReference type="ChEBI" id="CHEBI:30089"/>
        <dbReference type="ChEBI" id="CHEBI:137740"/>
        <dbReference type="ChEBI" id="CHEBI:173225"/>
        <dbReference type="EC" id="3.5.1.108"/>
    </reaction>
</comment>
<evidence type="ECO:0000256" key="8">
    <source>
        <dbReference type="ARBA" id="ARBA00022801"/>
    </source>
</evidence>
<dbReference type="EC" id="3.5.1.108" evidence="4 12"/>
<evidence type="ECO:0000256" key="9">
    <source>
        <dbReference type="ARBA" id="ARBA00022833"/>
    </source>
</evidence>
<gene>
    <name evidence="12 13" type="primary">lpxC</name>
    <name evidence="13" type="ORF">ACFPMG_09675</name>
</gene>
<dbReference type="Gene3D" id="3.30.230.20">
    <property type="entry name" value="lpxc deacetylase, domain 1"/>
    <property type="match status" value="1"/>
</dbReference>
<organism evidence="13 14">
    <name type="scientific">Azospirillum himalayense</name>
    <dbReference type="NCBI Taxonomy" id="654847"/>
    <lineage>
        <taxon>Bacteria</taxon>
        <taxon>Pseudomonadati</taxon>
        <taxon>Pseudomonadota</taxon>
        <taxon>Alphaproteobacteria</taxon>
        <taxon>Rhodospirillales</taxon>
        <taxon>Azospirillaceae</taxon>
        <taxon>Azospirillum</taxon>
    </lineage>
</organism>
<evidence type="ECO:0000256" key="1">
    <source>
        <dbReference type="ARBA" id="ARBA00001947"/>
    </source>
</evidence>
<comment type="function">
    <text evidence="2 12">Catalyzes the hydrolysis of UDP-3-O-myristoyl-N-acetylglucosamine to form UDP-3-O-myristoylglucosamine and acetate, the committed step in lipid A biosynthesis.</text>
</comment>
<feature type="binding site" evidence="12">
    <location>
        <position position="89"/>
    </location>
    <ligand>
        <name>Zn(2+)</name>
        <dbReference type="ChEBI" id="CHEBI:29105"/>
    </ligand>
</feature>
<protein>
    <recommendedName>
        <fullName evidence="4 12">UDP-3-O-acyl-N-acetylglucosamine deacetylase</fullName>
        <shortName evidence="12">UDP-3-O-acyl-GlcNAc deacetylase</shortName>
        <ecNumber evidence="4 12">3.5.1.108</ecNumber>
    </recommendedName>
    <alternativeName>
        <fullName evidence="12">UDP-3-O-[R-3-hydroxymyristoyl]-N-acetylglucosamine deacetylase</fullName>
    </alternativeName>
</protein>
<dbReference type="Pfam" id="PF03331">
    <property type="entry name" value="LpxC"/>
    <property type="match status" value="1"/>
</dbReference>
<dbReference type="RefSeq" id="WP_376994933.1">
    <property type="nucleotide sequence ID" value="NZ_JBHSLC010000011.1"/>
</dbReference>
<dbReference type="Gene3D" id="3.30.1700.10">
    <property type="entry name" value="lpxc deacetylase, domain 2"/>
    <property type="match status" value="1"/>
</dbReference>
<dbReference type="PANTHER" id="PTHR33694">
    <property type="entry name" value="UDP-3-O-ACYL-N-ACETYLGLUCOSAMINE DEACETYLASE 1, MITOCHONDRIAL-RELATED"/>
    <property type="match status" value="1"/>
</dbReference>
<keyword evidence="7 12" id="KW-0479">Metal-binding</keyword>
<comment type="cofactor">
    <cofactor evidence="1 12">
        <name>Zn(2+)</name>
        <dbReference type="ChEBI" id="CHEBI:29105"/>
    </cofactor>
</comment>
<evidence type="ECO:0000256" key="11">
    <source>
        <dbReference type="ARBA" id="ARBA00024535"/>
    </source>
</evidence>
<evidence type="ECO:0000256" key="10">
    <source>
        <dbReference type="ARBA" id="ARBA00023098"/>
    </source>
</evidence>
<evidence type="ECO:0000313" key="14">
    <source>
        <dbReference type="Proteomes" id="UP001596166"/>
    </source>
</evidence>
<dbReference type="EMBL" id="JBHSLC010000011">
    <property type="protein sequence ID" value="MFC5355276.1"/>
    <property type="molecule type" value="Genomic_DNA"/>
</dbReference>
<comment type="pathway">
    <text evidence="3 12">Glycolipid biosynthesis; lipid IV(A) biosynthesis; lipid IV(A) from (3R)-3-hydroxytetradecanoyl-[acyl-carrier-protein] and UDP-N-acetyl-alpha-D-glucosamine: step 2/6.</text>
</comment>
<evidence type="ECO:0000256" key="5">
    <source>
        <dbReference type="ARBA" id="ARBA00022516"/>
    </source>
</evidence>
<feature type="binding site" evidence="12">
    <location>
        <position position="250"/>
    </location>
    <ligand>
        <name>Zn(2+)</name>
        <dbReference type="ChEBI" id="CHEBI:29105"/>
    </ligand>
</feature>
<dbReference type="InterPro" id="IPR015870">
    <property type="entry name" value="UDP-acyl_N-AcGlcN_deAcase_N"/>
</dbReference>
<evidence type="ECO:0000256" key="6">
    <source>
        <dbReference type="ARBA" id="ARBA00022556"/>
    </source>
</evidence>
<keyword evidence="14" id="KW-1185">Reference proteome</keyword>
<evidence type="ECO:0000256" key="12">
    <source>
        <dbReference type="HAMAP-Rule" id="MF_00388"/>
    </source>
</evidence>
<keyword evidence="9 12" id="KW-0862">Zinc</keyword>
<evidence type="ECO:0000256" key="4">
    <source>
        <dbReference type="ARBA" id="ARBA00012745"/>
    </source>
</evidence>
<dbReference type="NCBIfam" id="TIGR00325">
    <property type="entry name" value="lpxC"/>
    <property type="match status" value="1"/>
</dbReference>
<dbReference type="InterPro" id="IPR004463">
    <property type="entry name" value="UDP-acyl_GlcNac_deAcase"/>
</dbReference>
<reference evidence="14" key="1">
    <citation type="journal article" date="2019" name="Int. J. Syst. Evol. Microbiol.">
        <title>The Global Catalogue of Microorganisms (GCM) 10K type strain sequencing project: providing services to taxonomists for standard genome sequencing and annotation.</title>
        <authorList>
            <consortium name="The Broad Institute Genomics Platform"/>
            <consortium name="The Broad Institute Genome Sequencing Center for Infectious Disease"/>
            <person name="Wu L."/>
            <person name="Ma J."/>
        </authorList>
    </citation>
    <scope>NUCLEOTIDE SEQUENCE [LARGE SCALE GENOMIC DNA]</scope>
    <source>
        <strain evidence="14">CCUG 58760</strain>
    </source>
</reference>
<evidence type="ECO:0000313" key="13">
    <source>
        <dbReference type="EMBL" id="MFC5355276.1"/>
    </source>
</evidence>
<dbReference type="InterPro" id="IPR020568">
    <property type="entry name" value="Ribosomal_Su5_D2-typ_SF"/>
</dbReference>
<accession>A0ABW0G3T0</accession>
<comment type="similarity">
    <text evidence="12">Belongs to the LpxC family.</text>
</comment>
<feature type="binding site" evidence="12">
    <location>
        <position position="246"/>
    </location>
    <ligand>
        <name>Zn(2+)</name>
        <dbReference type="ChEBI" id="CHEBI:29105"/>
    </ligand>
</feature>
<proteinExistence type="inferred from homology"/>
<comment type="caution">
    <text evidence="13">The sequence shown here is derived from an EMBL/GenBank/DDBJ whole genome shotgun (WGS) entry which is preliminary data.</text>
</comment>
<dbReference type="GO" id="GO:0103117">
    <property type="term" value="F:UDP-3-O-acyl-N-acetylglucosamine deacetylase activity"/>
    <property type="evidence" value="ECO:0007669"/>
    <property type="project" value="UniProtKB-EC"/>
</dbReference>
<dbReference type="SUPFAM" id="SSF54211">
    <property type="entry name" value="Ribosomal protein S5 domain 2-like"/>
    <property type="match status" value="2"/>
</dbReference>
<dbReference type="InterPro" id="IPR011334">
    <property type="entry name" value="UDP-acyl_GlcNac_deAcase_C"/>
</dbReference>
<dbReference type="Proteomes" id="UP001596166">
    <property type="component" value="Unassembled WGS sequence"/>
</dbReference>
<keyword evidence="5 12" id="KW-0444">Lipid biosynthesis</keyword>
<keyword evidence="6 12" id="KW-0441">Lipid A biosynthesis</keyword>
<sequence length="315" mass="33596">MAQNRIKTEGMLQRTLAKPVRCSGVGLHTGATVTLTISPAEPNTGIVFRRTDLSGPAAVIPARWDHVVDTKLCTVIGNAHGTTIGTIEHLMSALAGCGVDNAVVALDNIEVPIMDGSAAPFVEAIERVGTVSQNAPRRAIRILKPVTVTEGNKSATFTPDHTTGFSFEIDFASKAIAQQSHEVELDAETFRDEISAARTFGFLHEVEGLRKMGLARGGSLDNAVVISGDEVMNEGGLRFDDEFVRHKILDAVGDLYLAGAMFVGHFHGVRSGHALNNQLLRALFADTSAWCYETPPSTALSGAAWHATERLAVVA</sequence>
<keyword evidence="8 12" id="KW-0378">Hydrolase</keyword>
<evidence type="ECO:0000256" key="7">
    <source>
        <dbReference type="ARBA" id="ARBA00022723"/>
    </source>
</evidence>
<dbReference type="PANTHER" id="PTHR33694:SF1">
    <property type="entry name" value="UDP-3-O-ACYL-N-ACETYLGLUCOSAMINE DEACETYLASE 1, MITOCHONDRIAL-RELATED"/>
    <property type="match status" value="1"/>
</dbReference>
<dbReference type="HAMAP" id="MF_00388">
    <property type="entry name" value="LpxC"/>
    <property type="match status" value="1"/>
</dbReference>